<evidence type="ECO:0000313" key="2">
    <source>
        <dbReference type="EMBL" id="RDI72080.1"/>
    </source>
</evidence>
<organism evidence="3 4">
    <name type="scientific">Halopelagius longus</name>
    <dbReference type="NCBI Taxonomy" id="1236180"/>
    <lineage>
        <taxon>Archaea</taxon>
        <taxon>Methanobacteriati</taxon>
        <taxon>Methanobacteriota</taxon>
        <taxon>Stenosarchaea group</taxon>
        <taxon>Halobacteria</taxon>
        <taxon>Halobacteriales</taxon>
        <taxon>Haloferacaceae</taxon>
    </lineage>
</organism>
<evidence type="ECO:0000259" key="1">
    <source>
        <dbReference type="Pfam" id="PF18754"/>
    </source>
</evidence>
<reference evidence="2 5" key="3">
    <citation type="submission" date="2018-07" db="EMBL/GenBank/DDBJ databases">
        <title>Genome sequence of extremly halophilic archaeon Halopelagius longus strain BC12-B1.</title>
        <authorList>
            <person name="Zhang X."/>
        </authorList>
    </citation>
    <scope>NUCLEOTIDE SEQUENCE [LARGE SCALE GENOMIC DNA]</scope>
    <source>
        <strain evidence="2 5">BC12-B1</strain>
    </source>
</reference>
<proteinExistence type="predicted"/>
<accession>A0A1H0XTC9</accession>
<dbReference type="EMBL" id="QQST01000001">
    <property type="protein sequence ID" value="RDI72080.1"/>
    <property type="molecule type" value="Genomic_DNA"/>
</dbReference>
<feature type="domain" description="Nucleotide modification associated" evidence="1">
    <location>
        <begin position="3"/>
        <end position="224"/>
    </location>
</feature>
<dbReference type="Proteomes" id="UP000199289">
    <property type="component" value="Unassembled WGS sequence"/>
</dbReference>
<evidence type="ECO:0000313" key="4">
    <source>
        <dbReference type="Proteomes" id="UP000199289"/>
    </source>
</evidence>
<sequence length="242" mass="26834">MPRAIAINVAANTNIPGVRGPVYPDGTFAYVPIPERKPTRPAASVPTYADLDPPVELPPEAMDRPVHLDPEFETYPYCESYTYGDEHAVKAGPLSTLDPGDWLLFYATLDFRGQYEEAAPYLPPDWGVYLIGAFEVDIAVTGEEYGSLPTIDRERFANNAHVKRNPFDAKVLVAGTPNSRLFDRVVPLSTPTAGAEANEIVTRLSNDSGRGPWWRRRLWFDEDAAATLLDLLDSRAFAEFFG</sequence>
<protein>
    <recommendedName>
        <fullName evidence="1">Nucleotide modification associated domain-containing protein</fullName>
    </recommendedName>
</protein>
<dbReference type="EMBL" id="FNKQ01000001">
    <property type="protein sequence ID" value="SDQ06133.1"/>
    <property type="molecule type" value="Genomic_DNA"/>
</dbReference>
<keyword evidence="5" id="KW-1185">Reference proteome</keyword>
<dbReference type="AlphaFoldDB" id="A0A1H0XTC9"/>
<evidence type="ECO:0000313" key="5">
    <source>
        <dbReference type="Proteomes" id="UP000255421"/>
    </source>
</evidence>
<name>A0A1H0XTC9_9EURY</name>
<reference evidence="3" key="1">
    <citation type="submission" date="2016-10" db="EMBL/GenBank/DDBJ databases">
        <authorList>
            <person name="de Groot N.N."/>
        </authorList>
    </citation>
    <scope>NUCLEOTIDE SEQUENCE [LARGE SCALE GENOMIC DNA]</scope>
    <source>
        <strain evidence="3">CGMCC 1.12397</strain>
    </source>
</reference>
<dbReference type="Pfam" id="PF18754">
    <property type="entry name" value="Nmad3"/>
    <property type="match status" value="1"/>
</dbReference>
<dbReference type="Proteomes" id="UP000255421">
    <property type="component" value="Unassembled WGS sequence"/>
</dbReference>
<dbReference type="RefSeq" id="WP_092531549.1">
    <property type="nucleotide sequence ID" value="NZ_FNKQ01000001.1"/>
</dbReference>
<dbReference type="InterPro" id="IPR041135">
    <property type="entry name" value="Nmad3"/>
</dbReference>
<evidence type="ECO:0000313" key="3">
    <source>
        <dbReference type="EMBL" id="SDQ06133.1"/>
    </source>
</evidence>
<reference evidence="4" key="2">
    <citation type="submission" date="2016-10" db="EMBL/GenBank/DDBJ databases">
        <authorList>
            <person name="Varghese N."/>
            <person name="Submissions S."/>
        </authorList>
    </citation>
    <scope>NUCLEOTIDE SEQUENCE [LARGE SCALE GENOMIC DNA]</scope>
    <source>
        <strain evidence="4">CGMCC 1.12397</strain>
    </source>
</reference>
<gene>
    <name evidence="2" type="ORF">DWB78_10305</name>
    <name evidence="3" type="ORF">SAMN05216278_0169</name>
</gene>
<dbReference type="OrthoDB" id="211258at2157"/>